<organism evidence="12 13">
    <name type="scientific">Geoglobus acetivorans</name>
    <dbReference type="NCBI Taxonomy" id="565033"/>
    <lineage>
        <taxon>Archaea</taxon>
        <taxon>Methanobacteriati</taxon>
        <taxon>Methanobacteriota</taxon>
        <taxon>Archaeoglobi</taxon>
        <taxon>Archaeoglobales</taxon>
        <taxon>Archaeoglobaceae</taxon>
        <taxon>Geoglobus</taxon>
    </lineage>
</organism>
<dbReference type="Gene3D" id="3.30.70.2750">
    <property type="match status" value="1"/>
</dbReference>
<comment type="function">
    <text evidence="8">Component of the A-type ATP synthase that produces ATP from ADP in the presence of a proton gradient across the membrane.</text>
</comment>
<feature type="transmembrane region" description="Helical" evidence="10">
    <location>
        <begin position="590"/>
        <end position="610"/>
    </location>
</feature>
<feature type="transmembrane region" description="Helical" evidence="10">
    <location>
        <begin position="557"/>
        <end position="578"/>
    </location>
</feature>
<evidence type="ECO:0000256" key="11">
    <source>
        <dbReference type="SAM" id="Coils"/>
    </source>
</evidence>
<dbReference type="RefSeq" id="WP_048092714.1">
    <property type="nucleotide sequence ID" value="NZ_CP009552.1"/>
</dbReference>
<evidence type="ECO:0000256" key="7">
    <source>
        <dbReference type="ARBA" id="ARBA00023136"/>
    </source>
</evidence>
<evidence type="ECO:0000256" key="4">
    <source>
        <dbReference type="ARBA" id="ARBA00022692"/>
    </source>
</evidence>
<protein>
    <recommendedName>
        <fullName evidence="9 10">A-type ATP synthase subunit I</fullName>
    </recommendedName>
</protein>
<dbReference type="eggNOG" id="arCOG04138">
    <property type="taxonomic scope" value="Archaea"/>
</dbReference>
<feature type="coiled-coil region" evidence="11">
    <location>
        <begin position="210"/>
        <end position="251"/>
    </location>
</feature>
<evidence type="ECO:0000256" key="3">
    <source>
        <dbReference type="ARBA" id="ARBA00022448"/>
    </source>
</evidence>
<comment type="subcellular location">
    <subcellularLocation>
        <location evidence="1">Membrane</location>
        <topology evidence="1">Multi-pass membrane protein</topology>
    </subcellularLocation>
</comment>
<sequence length="649" mass="73300">MLEPVRMVKVSVVGPKEYLEVTSNALYRLSSLHIEDYSEEDEYFRIGEPLEKASRLSKFLVTVRSLLSHAGIKDGYEPERTFSVSELDRELDKKVGELEELITSRINRIRAIEEGLRRIADERRVIYPLKALGVPSELLTGYRNLSVFVGFVKANPFEKLIGVTKELEVFTAEYDGETVVAVFVRNDHADDVLKVLQEFAFREIQVPEISVSYDERLKQLEEEERSLRNELEKLNDELKRYEGENLDLLLALEEYLSIELEKSELPLKAATSKYAFVLVGYVPEERFDEFEKHLKEVSAGKVVALKISDSRWDPPTAMKNPGFAKPFELLTTSYAVPKYGEVDPTLIMAVLFPIFFGFMLGDIGYGLVILGLGLWLSTKFKTEGWQALLKVLNYSAISTIVFGFVYGEFFGFELFGEESLFAKLLGHESEIARYFAEMHPVANRLHDAPKLLVLTIAIGVLHMALAYVIGIRNVAKEHGWKHAVEEKFNWLMALISIALIITGFIVNNIAGVPVFQMNAAYLLAMPFIAGWAILTIIGEGPMFLIEYLTLLSNTISYARLLAVGLASVGFAIAFNYMAFEMLWPSGPVGIVVAIVVFLIGHVINILLGILDPGLQSLRLHYVEFFVKFFEGGGKLYSPFGRRRKYTKED</sequence>
<dbReference type="GeneID" id="24798313"/>
<dbReference type="GO" id="GO:0033179">
    <property type="term" value="C:proton-transporting V-type ATPase, V0 domain"/>
    <property type="evidence" value="ECO:0007669"/>
    <property type="project" value="InterPro"/>
</dbReference>
<evidence type="ECO:0000256" key="6">
    <source>
        <dbReference type="ARBA" id="ARBA00023065"/>
    </source>
</evidence>
<dbReference type="HOGENOM" id="CLU_025558_2_1_2"/>
<dbReference type="GO" id="GO:0016471">
    <property type="term" value="C:vacuolar proton-transporting V-type ATPase complex"/>
    <property type="evidence" value="ECO:0007669"/>
    <property type="project" value="TreeGrafter"/>
</dbReference>
<keyword evidence="3 10" id="KW-0813">Transport</keyword>
<keyword evidence="6 10" id="KW-0406">Ion transport</keyword>
<dbReference type="Gene3D" id="1.20.1460.20">
    <property type="match status" value="1"/>
</dbReference>
<keyword evidence="7 10" id="KW-0472">Membrane</keyword>
<name>A0A0A7GIM9_GEOAI</name>
<feature type="transmembrane region" description="Helical" evidence="10">
    <location>
        <begin position="490"/>
        <end position="515"/>
    </location>
</feature>
<evidence type="ECO:0000256" key="2">
    <source>
        <dbReference type="ARBA" id="ARBA00009904"/>
    </source>
</evidence>
<dbReference type="Proteomes" id="UP000030624">
    <property type="component" value="Chromosome"/>
</dbReference>
<dbReference type="InterPro" id="IPR002490">
    <property type="entry name" value="V-ATPase_116kDa_su"/>
</dbReference>
<dbReference type="GO" id="GO:0007035">
    <property type="term" value="P:vacuolar acidification"/>
    <property type="evidence" value="ECO:0007669"/>
    <property type="project" value="TreeGrafter"/>
</dbReference>
<dbReference type="EMBL" id="CP009552">
    <property type="protein sequence ID" value="AIY90766.1"/>
    <property type="molecule type" value="Genomic_DNA"/>
</dbReference>
<keyword evidence="4 10" id="KW-0812">Transmembrane</keyword>
<evidence type="ECO:0000313" key="12">
    <source>
        <dbReference type="EMBL" id="AIY90766.1"/>
    </source>
</evidence>
<dbReference type="Gene3D" id="3.30.70.2170">
    <property type="match status" value="1"/>
</dbReference>
<accession>A0A0A7GIM9</accession>
<dbReference type="STRING" id="565033.GACE_1736"/>
<evidence type="ECO:0000256" key="10">
    <source>
        <dbReference type="RuleBase" id="RU361189"/>
    </source>
</evidence>
<evidence type="ECO:0000313" key="13">
    <source>
        <dbReference type="Proteomes" id="UP000030624"/>
    </source>
</evidence>
<feature type="transmembrane region" description="Helical" evidence="10">
    <location>
        <begin position="521"/>
        <end position="545"/>
    </location>
</feature>
<evidence type="ECO:0000256" key="8">
    <source>
        <dbReference type="ARBA" id="ARBA00059506"/>
    </source>
</evidence>
<feature type="transmembrane region" description="Helical" evidence="10">
    <location>
        <begin position="451"/>
        <end position="469"/>
    </location>
</feature>
<dbReference type="GO" id="GO:0046961">
    <property type="term" value="F:proton-transporting ATPase activity, rotational mechanism"/>
    <property type="evidence" value="ECO:0007669"/>
    <property type="project" value="InterPro"/>
</dbReference>
<reference evidence="12 13" key="1">
    <citation type="journal article" date="2015" name="Appl. Environ. Microbiol.">
        <title>The Geoglobus acetivorans genome: Fe(III) reduction, acetate utilization, autotrophic growth, and degradation of aromatic compounds in a hyperthermophilic archaeon.</title>
        <authorList>
            <person name="Mardanov A.V."/>
            <person name="Slododkina G.B."/>
            <person name="Slobodkin A.I."/>
            <person name="Beletsky A.V."/>
            <person name="Gavrilov S.N."/>
            <person name="Kublanov I.V."/>
            <person name="Bonch-Osmolovskaya E.A."/>
            <person name="Skryabin K.G."/>
            <person name="Ravin N.V."/>
        </authorList>
    </citation>
    <scope>NUCLEOTIDE SEQUENCE [LARGE SCALE GENOMIC DNA]</scope>
    <source>
        <strain evidence="12 13">SBH6</strain>
    </source>
</reference>
<comment type="similarity">
    <text evidence="2 10">Belongs to the V-ATPase 116 kDa subunit family.</text>
</comment>
<dbReference type="GO" id="GO:0051117">
    <property type="term" value="F:ATPase binding"/>
    <property type="evidence" value="ECO:0007669"/>
    <property type="project" value="TreeGrafter"/>
</dbReference>
<dbReference type="KEGG" id="gac:GACE_1736"/>
<evidence type="ECO:0000256" key="1">
    <source>
        <dbReference type="ARBA" id="ARBA00004141"/>
    </source>
</evidence>
<dbReference type="Pfam" id="PF01496">
    <property type="entry name" value="V_ATPase_I"/>
    <property type="match status" value="2"/>
</dbReference>
<feature type="transmembrane region" description="Helical" evidence="10">
    <location>
        <begin position="346"/>
        <end position="375"/>
    </location>
</feature>
<feature type="transmembrane region" description="Helical" evidence="10">
    <location>
        <begin position="387"/>
        <end position="406"/>
    </location>
</feature>
<gene>
    <name evidence="12" type="ORF">GACE_1736</name>
</gene>
<dbReference type="AlphaFoldDB" id="A0A0A7GIM9"/>
<dbReference type="PANTHER" id="PTHR11629">
    <property type="entry name" value="VACUOLAR PROTON ATPASES"/>
    <property type="match status" value="1"/>
</dbReference>
<evidence type="ECO:0000256" key="5">
    <source>
        <dbReference type="ARBA" id="ARBA00022989"/>
    </source>
</evidence>
<proteinExistence type="inferred from homology"/>
<dbReference type="PANTHER" id="PTHR11629:SF63">
    <property type="entry name" value="V-TYPE PROTON ATPASE SUBUNIT A"/>
    <property type="match status" value="1"/>
</dbReference>
<keyword evidence="5 10" id="KW-1133">Transmembrane helix</keyword>
<evidence type="ECO:0000256" key="9">
    <source>
        <dbReference type="ARBA" id="ARBA00068671"/>
    </source>
</evidence>
<dbReference type="NCBIfam" id="NF004430">
    <property type="entry name" value="PRK05771.2-4"/>
    <property type="match status" value="1"/>
</dbReference>
<keyword evidence="11" id="KW-0175">Coiled coil</keyword>